<sequence>MLADLHFLRPWWLLAALPVLLLALLLYFHRREQSPWHSLIAAHLQPILLGGQLLVKKQPLALPLLLLCWLVTTVALAGPSWQKLPQPAFALKKATVLVLDMSMSMRANDMAPDRLTQQRFAALDFAAQLKEGELALVSFAGDAFVISPLTPDHNNIALLIPDLKPEIMPVQGSNLLSALQQADKLLRQAGYLRGDVVVFTDGFDSNSYRDIQDLLNSWPHRLSVLGFGTADGAPIKLENNELLKDARGAVVLAKLPQAQLATLAKRSGGVYQQADSSGRALQALLNIPALSALDQADSTTQIQGDQWQDNAIYLIWLLLPLILLQRKYSSLLAITAVMLLPRPAEAFEWRDLWQTQQQQAQQDYANGNYADAKRKFNDPLWQGNAAYRNGDFQAAEQAYRLATTQSTDAAAWHNLGNSLAQQQRYEEALAAYQQALELNSADAAAQHNANLMQQLLQQQEQQKQDQQQKGQQPKEGEQQKGEDGEQQDSEQPSQSDENNDSDDNEDGQAPQQNESQDAQQDTEAETEQQAEMQPMPQQETDNEAEQQQQIQAVQEAWPNATEEEQQQLDNLLRKVQDDPALLLRNKMYLEYLKRQQQRLPKGVDEQW</sequence>
<evidence type="ECO:0000256" key="2">
    <source>
        <dbReference type="SAM" id="MobiDB-lite"/>
    </source>
</evidence>
<dbReference type="InterPro" id="IPR050768">
    <property type="entry name" value="UPF0353/GerABKA_families"/>
</dbReference>
<dbReference type="InterPro" id="IPR011990">
    <property type="entry name" value="TPR-like_helical_dom_sf"/>
</dbReference>
<dbReference type="PROSITE" id="PS50005">
    <property type="entry name" value="TPR"/>
    <property type="match status" value="1"/>
</dbReference>
<protein>
    <submittedName>
        <fullName evidence="5">VWA domain-containing protein</fullName>
    </submittedName>
</protein>
<keyword evidence="3" id="KW-0812">Transmembrane</keyword>
<dbReference type="SMART" id="SM00028">
    <property type="entry name" value="TPR"/>
    <property type="match status" value="1"/>
</dbReference>
<dbReference type="InterPro" id="IPR002035">
    <property type="entry name" value="VWF_A"/>
</dbReference>
<gene>
    <name evidence="5" type="ORF">I4W93_008810</name>
</gene>
<dbReference type="Gene3D" id="1.25.40.10">
    <property type="entry name" value="Tetratricopeptide repeat domain"/>
    <property type="match status" value="1"/>
</dbReference>
<evidence type="ECO:0000256" key="1">
    <source>
        <dbReference type="PROSITE-ProRule" id="PRU00339"/>
    </source>
</evidence>
<evidence type="ECO:0000313" key="6">
    <source>
        <dbReference type="Proteomes" id="UP000663814"/>
    </source>
</evidence>
<evidence type="ECO:0000256" key="3">
    <source>
        <dbReference type="SAM" id="Phobius"/>
    </source>
</evidence>
<proteinExistence type="predicted"/>
<dbReference type="PROSITE" id="PS50293">
    <property type="entry name" value="TPR_REGION"/>
    <property type="match status" value="1"/>
</dbReference>
<dbReference type="Gene3D" id="3.40.50.410">
    <property type="entry name" value="von Willebrand factor, type A domain"/>
    <property type="match status" value="1"/>
</dbReference>
<reference evidence="5 6" key="2">
    <citation type="submission" date="2021-08" db="EMBL/GenBank/DDBJ databases">
        <title>Rheinheimera aquimaris sp. nov., isolated from seawater of the East Sea in Korea.</title>
        <authorList>
            <person name="Kim K.H."/>
            <person name="Wenting R."/>
            <person name="Kim K.R."/>
            <person name="Jeon C.O."/>
        </authorList>
    </citation>
    <scope>NUCLEOTIDE SEQUENCE [LARGE SCALE GENOMIC DNA]</scope>
    <source>
        <strain evidence="5 6">MA-13</strain>
    </source>
</reference>
<dbReference type="InterPro" id="IPR036465">
    <property type="entry name" value="vWFA_dom_sf"/>
</dbReference>
<dbReference type="PROSITE" id="PS50234">
    <property type="entry name" value="VWFA"/>
    <property type="match status" value="1"/>
</dbReference>
<name>A0ABS7X9C3_9GAMM</name>
<feature type="compositionally biased region" description="Low complexity" evidence="2">
    <location>
        <begin position="529"/>
        <end position="556"/>
    </location>
</feature>
<dbReference type="InterPro" id="IPR019734">
    <property type="entry name" value="TPR_rpt"/>
</dbReference>
<feature type="compositionally biased region" description="Acidic residues" evidence="2">
    <location>
        <begin position="497"/>
        <end position="506"/>
    </location>
</feature>
<dbReference type="Pfam" id="PF13519">
    <property type="entry name" value="VWA_2"/>
    <property type="match status" value="1"/>
</dbReference>
<feature type="compositionally biased region" description="Low complexity" evidence="2">
    <location>
        <begin position="456"/>
        <end position="471"/>
    </location>
</feature>
<dbReference type="CDD" id="cd00198">
    <property type="entry name" value="vWFA"/>
    <property type="match status" value="1"/>
</dbReference>
<dbReference type="EMBL" id="JAERPS020000003">
    <property type="protein sequence ID" value="MBZ9611700.1"/>
    <property type="molecule type" value="Genomic_DNA"/>
</dbReference>
<dbReference type="RefSeq" id="WP_205313668.1">
    <property type="nucleotide sequence ID" value="NZ_JAERPS020000003.1"/>
</dbReference>
<keyword evidence="3" id="KW-1133">Transmembrane helix</keyword>
<feature type="transmembrane region" description="Helical" evidence="3">
    <location>
        <begin position="62"/>
        <end position="81"/>
    </location>
</feature>
<keyword evidence="3" id="KW-0472">Membrane</keyword>
<feature type="repeat" description="TPR" evidence="1">
    <location>
        <begin position="409"/>
        <end position="442"/>
    </location>
</feature>
<accession>A0ABS7X9C3</accession>
<feature type="compositionally biased region" description="Basic and acidic residues" evidence="2">
    <location>
        <begin position="472"/>
        <end position="483"/>
    </location>
</feature>
<keyword evidence="6" id="KW-1185">Reference proteome</keyword>
<feature type="transmembrane region" description="Helical" evidence="3">
    <location>
        <begin position="12"/>
        <end position="30"/>
    </location>
</feature>
<evidence type="ECO:0000313" key="5">
    <source>
        <dbReference type="EMBL" id="MBZ9611700.1"/>
    </source>
</evidence>
<feature type="region of interest" description="Disordered" evidence="2">
    <location>
        <begin position="456"/>
        <end position="571"/>
    </location>
</feature>
<dbReference type="PANTHER" id="PTHR22550:SF14">
    <property type="entry name" value="VWFA DOMAIN-CONTAINING PROTEIN"/>
    <property type="match status" value="1"/>
</dbReference>
<reference evidence="5 6" key="1">
    <citation type="submission" date="2020-12" db="EMBL/GenBank/DDBJ databases">
        <authorList>
            <person name="Ruan W."/>
            <person name="Khan S.A."/>
            <person name="Jeon C.O."/>
        </authorList>
    </citation>
    <scope>NUCLEOTIDE SEQUENCE [LARGE SCALE GENOMIC DNA]</scope>
    <source>
        <strain evidence="5 6">MA-13</strain>
    </source>
</reference>
<dbReference type="SUPFAM" id="SSF53300">
    <property type="entry name" value="vWA-like"/>
    <property type="match status" value="1"/>
</dbReference>
<dbReference type="SMART" id="SM00327">
    <property type="entry name" value="VWA"/>
    <property type="match status" value="1"/>
</dbReference>
<evidence type="ECO:0000259" key="4">
    <source>
        <dbReference type="PROSITE" id="PS50234"/>
    </source>
</evidence>
<dbReference type="PANTHER" id="PTHR22550">
    <property type="entry name" value="SPORE GERMINATION PROTEIN"/>
    <property type="match status" value="1"/>
</dbReference>
<comment type="caution">
    <text evidence="5">The sequence shown here is derived from an EMBL/GenBank/DDBJ whole genome shotgun (WGS) entry which is preliminary data.</text>
</comment>
<dbReference type="Proteomes" id="UP000663814">
    <property type="component" value="Unassembled WGS sequence"/>
</dbReference>
<dbReference type="Pfam" id="PF00515">
    <property type="entry name" value="TPR_1"/>
    <property type="match status" value="1"/>
</dbReference>
<organism evidence="5 6">
    <name type="scientific">Rheinheimera maricola</name>
    <dbReference type="NCBI Taxonomy" id="2793282"/>
    <lineage>
        <taxon>Bacteria</taxon>
        <taxon>Pseudomonadati</taxon>
        <taxon>Pseudomonadota</taxon>
        <taxon>Gammaproteobacteria</taxon>
        <taxon>Chromatiales</taxon>
        <taxon>Chromatiaceae</taxon>
        <taxon>Rheinheimera</taxon>
    </lineage>
</organism>
<keyword evidence="1" id="KW-0802">TPR repeat</keyword>
<feature type="domain" description="VWFA" evidence="4">
    <location>
        <begin position="94"/>
        <end position="302"/>
    </location>
</feature>
<dbReference type="SUPFAM" id="SSF48452">
    <property type="entry name" value="TPR-like"/>
    <property type="match status" value="1"/>
</dbReference>